<dbReference type="Pfam" id="PF04463">
    <property type="entry name" value="2-thiour_desulf"/>
    <property type="match status" value="1"/>
</dbReference>
<sequence>MPGKILISACLAGLPVRYNGSAKPLLHDAVDRWRSQRRLVTLCPELAGGFQVPRPPAEIEAGLDGDDVLDGRARVLEVSGGDVSAAYIDGARIALDVARENGCLHALLIDGSPSCGSSFVYDGSFSGIRHAGQGVTAALLRRNGIAVYSDREVDQLVSDLGEAGRHDCAPA</sequence>
<dbReference type="PANTHER" id="PTHR30087">
    <property type="entry name" value="INNER MEMBRANE PROTEIN"/>
    <property type="match status" value="1"/>
</dbReference>
<protein>
    <submittedName>
        <fullName evidence="1">DUF523 domain-containing protein</fullName>
    </submittedName>
</protein>
<accession>A0ABT1R9S8</accession>
<name>A0ABT1R9S8_9HYPH</name>
<organism evidence="1 2">
    <name type="scientific">Shinella lacus</name>
    <dbReference type="NCBI Taxonomy" id="2654216"/>
    <lineage>
        <taxon>Bacteria</taxon>
        <taxon>Pseudomonadati</taxon>
        <taxon>Pseudomonadota</taxon>
        <taxon>Alphaproteobacteria</taxon>
        <taxon>Hyphomicrobiales</taxon>
        <taxon>Rhizobiaceae</taxon>
        <taxon>Shinella</taxon>
    </lineage>
</organism>
<gene>
    <name evidence="1" type="ORF">GB927_017880</name>
</gene>
<dbReference type="EMBL" id="WHSB02000006">
    <property type="protein sequence ID" value="MCQ4631925.1"/>
    <property type="molecule type" value="Genomic_DNA"/>
</dbReference>
<dbReference type="Proteomes" id="UP000996601">
    <property type="component" value="Unassembled WGS sequence"/>
</dbReference>
<dbReference type="PANTHER" id="PTHR30087:SF1">
    <property type="entry name" value="HYPOTHETICAL CYTOSOLIC PROTEIN"/>
    <property type="match status" value="1"/>
</dbReference>
<proteinExistence type="predicted"/>
<comment type="caution">
    <text evidence="1">The sequence shown here is derived from an EMBL/GenBank/DDBJ whole genome shotgun (WGS) entry which is preliminary data.</text>
</comment>
<dbReference type="InterPro" id="IPR007553">
    <property type="entry name" value="2-thiour_desulf"/>
</dbReference>
<reference evidence="1" key="1">
    <citation type="submission" date="2021-07" db="EMBL/GenBank/DDBJ databases">
        <title>Shinella sp. nov., a novel member of the genus Shinella from water.</title>
        <authorList>
            <person name="Deng Y."/>
        </authorList>
    </citation>
    <scope>NUCLEOTIDE SEQUENCE</scope>
    <source>
        <strain evidence="1">CPCC 100929</strain>
    </source>
</reference>
<keyword evidence="2" id="KW-1185">Reference proteome</keyword>
<evidence type="ECO:0000313" key="1">
    <source>
        <dbReference type="EMBL" id="MCQ4631925.1"/>
    </source>
</evidence>
<dbReference type="RefSeq" id="WP_256118554.1">
    <property type="nucleotide sequence ID" value="NZ_WHSB02000006.1"/>
</dbReference>
<evidence type="ECO:0000313" key="2">
    <source>
        <dbReference type="Proteomes" id="UP000996601"/>
    </source>
</evidence>